<feature type="repeat" description="WD" evidence="5">
    <location>
        <begin position="132"/>
        <end position="173"/>
    </location>
</feature>
<name>A0A2A4IVE0_HELVI</name>
<dbReference type="InterPro" id="IPR015943">
    <property type="entry name" value="WD40/YVTN_repeat-like_dom_sf"/>
</dbReference>
<evidence type="ECO:0000256" key="1">
    <source>
        <dbReference type="ARBA" id="ARBA00004123"/>
    </source>
</evidence>
<dbReference type="Gene3D" id="2.130.10.10">
    <property type="entry name" value="YVTN repeat-like/Quinoprotein amine dehydrogenase"/>
    <property type="match status" value="2"/>
</dbReference>
<evidence type="ECO:0000259" key="7">
    <source>
        <dbReference type="Pfam" id="PF12341"/>
    </source>
</evidence>
<feature type="region of interest" description="Disordered" evidence="6">
    <location>
        <begin position="361"/>
        <end position="391"/>
    </location>
</feature>
<feature type="repeat" description="WD" evidence="5">
    <location>
        <begin position="9"/>
        <end position="40"/>
    </location>
</feature>
<evidence type="ECO:0000259" key="9">
    <source>
        <dbReference type="Pfam" id="PF24817"/>
    </source>
</evidence>
<keyword evidence="3" id="KW-0677">Repeat</keyword>
<feature type="compositionally biased region" description="Polar residues" evidence="6">
    <location>
        <begin position="371"/>
        <end position="381"/>
    </location>
</feature>
<dbReference type="PROSITE" id="PS50082">
    <property type="entry name" value="WD_REPEATS_2"/>
    <property type="match status" value="2"/>
</dbReference>
<keyword evidence="2 5" id="KW-0853">WD repeat</keyword>
<dbReference type="EMBL" id="NWSH01006069">
    <property type="protein sequence ID" value="PCG63691.1"/>
    <property type="molecule type" value="Genomic_DNA"/>
</dbReference>
<dbReference type="GO" id="GO:0006261">
    <property type="term" value="P:DNA-templated DNA replication"/>
    <property type="evidence" value="ECO:0007669"/>
    <property type="project" value="TreeGrafter"/>
</dbReference>
<proteinExistence type="predicted"/>
<evidence type="ECO:0000259" key="8">
    <source>
        <dbReference type="Pfam" id="PF20946"/>
    </source>
</evidence>
<sequence>MKIDSKPLRYAHAEGHTDVCYTENGQHIITCGNDGDVRIWVDIEDDDPNSHCVGESALAVCYKEKRLYVATDNHVVQAYTFPAFDKDGIVTRFTAPVTQIKSSTKIEALGCSSENMEAKLCNLEGGAPLFVMKEHTGPVLSIAICPHMKYASTACGDGNLRIWDIDTQKIVKQVSCVPKINTFYAAKVLCRMDFEPTEGKYLAYPNNREIILLDCESWGQRMTFTHNLIKCAISQCIFSPCGEYLAGNTVAGQIAVWEIGSGACIGIVEHPTSHNVTALAWNPKGNGVLAYCDVAGQLGMLVNCYGKDSTAADNNADDVEMVERADDNDDIVDDLIENYESDDDNAISLQKIKNETMGVVEDHGDSRPVSRHQTPAPSTVPAQPPFQPSSTPTHLEHRYMCWNDIGIVRCHTAENGESTIDVEFHDTNLHHGIHLNNYLNHTMASLSSTVVALACETPSKLVCISLVGSSKEWSASMPDTEEILCVAAGAAVLAVATNARLLRLFTPMGTQRQVISLAGPVVSLAAFNTAVLAVYHSTDPGYSDQHLAMDIIAMNGRQVRSKTVPMPLTPSSKLAWLGTTDMGSPCAYDNSGILRMYDVASGVWMPICDTNTHSKGASDSWFIVSVSEATQKVRAILCRGASFPATAPKPIVAELGIQIPLCDMDTEKSQYEEQLVRWAHTTADVDVKTARETALKLFALACRSEIEQRALELMELLKDDRLLPLAAKYASRLGRVHLADKLTNLAEAWDNETDKLNVAQNTHFQELDTQETYDVTNTEQDLNASLIIPHKVKEKKVESDTSLRPIASAKLVSLSAKWTRPSRDAYLAARGSSRSSFSNSISSNARCSISLRHASCKVF</sequence>
<dbReference type="Pfam" id="PF20946">
    <property type="entry name" value="Ctf4_C"/>
    <property type="match status" value="1"/>
</dbReference>
<organism evidence="10">
    <name type="scientific">Heliothis virescens</name>
    <name type="common">Tobacco budworm moth</name>
    <dbReference type="NCBI Taxonomy" id="7102"/>
    <lineage>
        <taxon>Eukaryota</taxon>
        <taxon>Metazoa</taxon>
        <taxon>Ecdysozoa</taxon>
        <taxon>Arthropoda</taxon>
        <taxon>Hexapoda</taxon>
        <taxon>Insecta</taxon>
        <taxon>Pterygota</taxon>
        <taxon>Neoptera</taxon>
        <taxon>Endopterygota</taxon>
        <taxon>Lepidoptera</taxon>
        <taxon>Glossata</taxon>
        <taxon>Ditrysia</taxon>
        <taxon>Noctuoidea</taxon>
        <taxon>Noctuidae</taxon>
        <taxon>Heliothinae</taxon>
        <taxon>Heliothis</taxon>
    </lineage>
</organism>
<evidence type="ECO:0000256" key="6">
    <source>
        <dbReference type="SAM" id="MobiDB-lite"/>
    </source>
</evidence>
<keyword evidence="4" id="KW-0539">Nucleus</keyword>
<evidence type="ECO:0000256" key="3">
    <source>
        <dbReference type="ARBA" id="ARBA00022737"/>
    </source>
</evidence>
<dbReference type="GO" id="GO:0006281">
    <property type="term" value="P:DNA repair"/>
    <property type="evidence" value="ECO:0007669"/>
    <property type="project" value="TreeGrafter"/>
</dbReference>
<dbReference type="SMART" id="SM00320">
    <property type="entry name" value="WD40"/>
    <property type="match status" value="4"/>
</dbReference>
<feature type="domain" description="WDHD1/CFT4 second beta-propeller" evidence="7">
    <location>
        <begin position="385"/>
        <end position="661"/>
    </location>
</feature>
<gene>
    <name evidence="10" type="ORF">B5V51_11861</name>
</gene>
<dbReference type="SUPFAM" id="SSF50978">
    <property type="entry name" value="WD40 repeat-like"/>
    <property type="match status" value="1"/>
</dbReference>
<dbReference type="GO" id="GO:0043596">
    <property type="term" value="C:nuclear replication fork"/>
    <property type="evidence" value="ECO:0007669"/>
    <property type="project" value="TreeGrafter"/>
</dbReference>
<feature type="domain" description="WDHD1 first WD40" evidence="9">
    <location>
        <begin position="9"/>
        <end position="300"/>
    </location>
</feature>
<evidence type="ECO:0000256" key="2">
    <source>
        <dbReference type="ARBA" id="ARBA00022574"/>
    </source>
</evidence>
<dbReference type="InterPro" id="IPR048591">
    <property type="entry name" value="WDHD1/CFT4_hel"/>
</dbReference>
<dbReference type="InterPro" id="IPR019775">
    <property type="entry name" value="WD40_repeat_CS"/>
</dbReference>
<comment type="subcellular location">
    <subcellularLocation>
        <location evidence="1">Nucleus</location>
    </subcellularLocation>
</comment>
<dbReference type="GO" id="GO:0003682">
    <property type="term" value="F:chromatin binding"/>
    <property type="evidence" value="ECO:0007669"/>
    <property type="project" value="TreeGrafter"/>
</dbReference>
<evidence type="ECO:0000256" key="5">
    <source>
        <dbReference type="PROSITE-ProRule" id="PRU00221"/>
    </source>
</evidence>
<dbReference type="InterPro" id="IPR022100">
    <property type="entry name" value="WDHD1/CFT4_beta-prop_2nd"/>
</dbReference>
<dbReference type="InterPro" id="IPR036322">
    <property type="entry name" value="WD40_repeat_dom_sf"/>
</dbReference>
<dbReference type="PROSITE" id="PS00678">
    <property type="entry name" value="WD_REPEATS_1"/>
    <property type="match status" value="1"/>
</dbReference>
<dbReference type="AlphaFoldDB" id="A0A2A4IVE0"/>
<protein>
    <recommendedName>
        <fullName evidence="11">Minichromosome loss protein Mcl1 middle region domain-containing protein</fullName>
    </recommendedName>
</protein>
<dbReference type="Pfam" id="PF12341">
    <property type="entry name" value="Mcl1_mid"/>
    <property type="match status" value="1"/>
</dbReference>
<dbReference type="STRING" id="7102.A0A2A4IVE0"/>
<reference evidence="10" key="1">
    <citation type="submission" date="2017-09" db="EMBL/GenBank/DDBJ databases">
        <title>Contemporary evolution of a Lepidopteran species, Heliothis virescens, in response to modern agricultural practices.</title>
        <authorList>
            <person name="Fritz M.L."/>
            <person name="Deyonke A.M."/>
            <person name="Papanicolaou A."/>
            <person name="Micinski S."/>
            <person name="Westbrook J."/>
            <person name="Gould F."/>
        </authorList>
    </citation>
    <scope>NUCLEOTIDE SEQUENCE [LARGE SCALE GENOMIC DNA]</scope>
    <source>
        <strain evidence="10">HvINT-</strain>
        <tissue evidence="10">Whole body</tissue>
    </source>
</reference>
<dbReference type="GO" id="GO:0000278">
    <property type="term" value="P:mitotic cell cycle"/>
    <property type="evidence" value="ECO:0007669"/>
    <property type="project" value="TreeGrafter"/>
</dbReference>
<dbReference type="Pfam" id="PF24817">
    <property type="entry name" value="WD40_WDHD1_1st"/>
    <property type="match status" value="1"/>
</dbReference>
<evidence type="ECO:0000256" key="4">
    <source>
        <dbReference type="ARBA" id="ARBA00023242"/>
    </source>
</evidence>
<dbReference type="PANTHER" id="PTHR19932">
    <property type="entry name" value="WD REPEAT AND HMG-BOX DNA BINDING PROTEIN"/>
    <property type="match status" value="1"/>
</dbReference>
<dbReference type="PROSITE" id="PS50294">
    <property type="entry name" value="WD_REPEATS_REGION"/>
    <property type="match status" value="2"/>
</dbReference>
<dbReference type="InterPro" id="IPR001680">
    <property type="entry name" value="WD40_rpt"/>
</dbReference>
<evidence type="ECO:0000313" key="10">
    <source>
        <dbReference type="EMBL" id="PCG63691.1"/>
    </source>
</evidence>
<dbReference type="PANTHER" id="PTHR19932:SF10">
    <property type="entry name" value="WD REPEAT AND HMG-BOX DNA-BINDING PROTEIN 1"/>
    <property type="match status" value="1"/>
</dbReference>
<accession>A0A2A4IVE0</accession>
<evidence type="ECO:0008006" key="11">
    <source>
        <dbReference type="Google" id="ProtNLM"/>
    </source>
</evidence>
<comment type="caution">
    <text evidence="10">The sequence shown here is derived from an EMBL/GenBank/DDBJ whole genome shotgun (WGS) entry which is preliminary data.</text>
</comment>
<dbReference type="InterPro" id="IPR057646">
    <property type="entry name" value="WD40_WDHD1_1st"/>
</dbReference>
<feature type="domain" description="WDHD1/CFT4 helical bundle" evidence="8">
    <location>
        <begin position="687"/>
        <end position="748"/>
    </location>
</feature>